<organism evidence="2 3">
    <name type="scientific">Candidatus Borrelia fainii</name>
    <dbReference type="NCBI Taxonomy" id="2518322"/>
    <lineage>
        <taxon>Bacteria</taxon>
        <taxon>Pseudomonadati</taxon>
        <taxon>Spirochaetota</taxon>
        <taxon>Spirochaetia</taxon>
        <taxon>Spirochaetales</taxon>
        <taxon>Borreliaceae</taxon>
        <taxon>Borrelia</taxon>
    </lineage>
</organism>
<keyword evidence="1" id="KW-1133">Transmembrane helix</keyword>
<evidence type="ECO:0000313" key="2">
    <source>
        <dbReference type="EMBL" id="BDU63501.1"/>
    </source>
</evidence>
<dbReference type="Proteomes" id="UP001317516">
    <property type="component" value="Plasmid p42"/>
</dbReference>
<feature type="transmembrane region" description="Helical" evidence="1">
    <location>
        <begin position="36"/>
        <end position="54"/>
    </location>
</feature>
<keyword evidence="1" id="KW-0812">Transmembrane</keyword>
<evidence type="ECO:0000256" key="1">
    <source>
        <dbReference type="SAM" id="Phobius"/>
    </source>
</evidence>
<gene>
    <name evidence="2" type="ORF">BOFE_10410</name>
</gene>
<keyword evidence="1" id="KW-0472">Membrane</keyword>
<dbReference type="EMBL" id="AP027073">
    <property type="protein sequence ID" value="BDU63501.1"/>
    <property type="molecule type" value="Genomic_DNA"/>
</dbReference>
<sequence length="60" mass="7141">MYSFFDEPICVFFFGKGFEEKKIKSYFLVSNEGKSFIGKFCIDILMFGLCFILNRNLVRY</sequence>
<keyword evidence="2" id="KW-0614">Plasmid</keyword>
<proteinExistence type="predicted"/>
<accession>A0ABM8DLX6</accession>
<keyword evidence="3" id="KW-1185">Reference proteome</keyword>
<evidence type="ECO:0000313" key="3">
    <source>
        <dbReference type="Proteomes" id="UP001317516"/>
    </source>
</evidence>
<protein>
    <submittedName>
        <fullName evidence="2">Uncharacterized protein</fullName>
    </submittedName>
</protein>
<name>A0ABM8DLX6_9SPIR</name>
<geneLocation type="plasmid" evidence="2 3">
    <name>p42</name>
</geneLocation>
<reference evidence="2 3" key="1">
    <citation type="submission" date="2022-11" db="EMBL/GenBank/DDBJ databases">
        <title>Genome sequence of clinical isolate of the human pathogenic Borrelia fainii.</title>
        <authorList>
            <person name="Itokawa K."/>
            <person name="Sato K."/>
            <person name="Qiu Y."/>
        </authorList>
    </citation>
    <scope>NUCLEOTIDE SEQUENCE [LARGE SCALE GENOMIC DNA]</scope>
    <source>
        <strain evidence="2 3">Qtaro</strain>
        <plasmid evidence="2 3">p42</plasmid>
    </source>
</reference>